<proteinExistence type="predicted"/>
<evidence type="ECO:0000259" key="5">
    <source>
        <dbReference type="PROSITE" id="PS01124"/>
    </source>
</evidence>
<dbReference type="SUPFAM" id="SSF46689">
    <property type="entry name" value="Homeodomain-like"/>
    <property type="match status" value="2"/>
</dbReference>
<evidence type="ECO:0000256" key="3">
    <source>
        <dbReference type="ARBA" id="ARBA00023163"/>
    </source>
</evidence>
<protein>
    <submittedName>
        <fullName evidence="6">AraC family transcriptional regulator</fullName>
    </submittedName>
</protein>
<dbReference type="InterPro" id="IPR018062">
    <property type="entry name" value="HTH_AraC-typ_CS"/>
</dbReference>
<dbReference type="PANTHER" id="PTHR46796">
    <property type="entry name" value="HTH-TYPE TRANSCRIPTIONAL ACTIVATOR RHAS-RELATED"/>
    <property type="match status" value="1"/>
</dbReference>
<dbReference type="PROSITE" id="PS01124">
    <property type="entry name" value="HTH_ARAC_FAMILY_2"/>
    <property type="match status" value="1"/>
</dbReference>
<organism evidence="6 7">
    <name type="scientific">Streptomyces coeruleorubidus</name>
    <dbReference type="NCBI Taxonomy" id="116188"/>
    <lineage>
        <taxon>Bacteria</taxon>
        <taxon>Bacillati</taxon>
        <taxon>Actinomycetota</taxon>
        <taxon>Actinomycetes</taxon>
        <taxon>Kitasatosporales</taxon>
        <taxon>Streptomycetaceae</taxon>
        <taxon>Streptomyces</taxon>
    </lineage>
</organism>
<accession>A0ABZ0KE93</accession>
<dbReference type="PANTHER" id="PTHR46796:SF13">
    <property type="entry name" value="HTH-TYPE TRANSCRIPTIONAL ACTIVATOR RHAS"/>
    <property type="match status" value="1"/>
</dbReference>
<dbReference type="InterPro" id="IPR050204">
    <property type="entry name" value="AraC_XylS_family_regulators"/>
</dbReference>
<dbReference type="Proteomes" id="UP001305002">
    <property type="component" value="Chromosome"/>
</dbReference>
<evidence type="ECO:0000256" key="1">
    <source>
        <dbReference type="ARBA" id="ARBA00023015"/>
    </source>
</evidence>
<dbReference type="InterPro" id="IPR009057">
    <property type="entry name" value="Homeodomain-like_sf"/>
</dbReference>
<keyword evidence="2" id="KW-0238">DNA-binding</keyword>
<dbReference type="RefSeq" id="WP_230528503.1">
    <property type="nucleotide sequence ID" value="NZ_BMSO01000001.1"/>
</dbReference>
<feature type="region of interest" description="Disordered" evidence="4">
    <location>
        <begin position="101"/>
        <end position="122"/>
    </location>
</feature>
<keyword evidence="3" id="KW-0804">Transcription</keyword>
<reference evidence="6 7" key="1">
    <citation type="journal article" date="2021" name="J. Microbiol. Biotechnol.">
        <title>An Efficient Markerless Deletion System Suitable for the Industrial Strains of Streptomyces.</title>
        <authorList>
            <person name="Dong J."/>
            <person name="Wei J."/>
            <person name="Li H."/>
            <person name="Zhao S."/>
            <person name="Guan W."/>
        </authorList>
    </citation>
    <scope>NUCLEOTIDE SEQUENCE [LARGE SCALE GENOMIC DNA]</scope>
    <source>
        <strain evidence="6 7">CICC 11043</strain>
    </source>
</reference>
<evidence type="ECO:0000313" key="6">
    <source>
        <dbReference type="EMBL" id="WOT36170.1"/>
    </source>
</evidence>
<dbReference type="InterPro" id="IPR018060">
    <property type="entry name" value="HTH_AraC"/>
</dbReference>
<feature type="domain" description="HTH araC/xylS-type" evidence="5">
    <location>
        <begin position="219"/>
        <end position="317"/>
    </location>
</feature>
<dbReference type="Gene3D" id="1.10.10.60">
    <property type="entry name" value="Homeodomain-like"/>
    <property type="match status" value="2"/>
</dbReference>
<dbReference type="EMBL" id="CP137524">
    <property type="protein sequence ID" value="WOT36170.1"/>
    <property type="molecule type" value="Genomic_DNA"/>
</dbReference>
<keyword evidence="7" id="KW-1185">Reference proteome</keyword>
<keyword evidence="1" id="KW-0805">Transcription regulation</keyword>
<evidence type="ECO:0000256" key="4">
    <source>
        <dbReference type="SAM" id="MobiDB-lite"/>
    </source>
</evidence>
<dbReference type="PRINTS" id="PR00032">
    <property type="entry name" value="HTHARAC"/>
</dbReference>
<dbReference type="InterPro" id="IPR032783">
    <property type="entry name" value="AraC_lig"/>
</dbReference>
<dbReference type="Pfam" id="PF12852">
    <property type="entry name" value="Cupin_6"/>
    <property type="match status" value="1"/>
</dbReference>
<evidence type="ECO:0000313" key="7">
    <source>
        <dbReference type="Proteomes" id="UP001305002"/>
    </source>
</evidence>
<reference evidence="6 7" key="2">
    <citation type="journal article" date="2024" name="Microb. Biotechnol.">
        <title>The involvement of multiple ABC transporters in daunorubicin efflux in Streptomyces coeruleorubidus.</title>
        <authorList>
            <person name="Dong J."/>
            <person name="Ning J."/>
            <person name="Tian Y."/>
            <person name="Li H."/>
            <person name="Chen H."/>
            <person name="Guan W."/>
        </authorList>
    </citation>
    <scope>NUCLEOTIDE SEQUENCE [LARGE SCALE GENOMIC DNA]</scope>
    <source>
        <strain evidence="6 7">CICC 11043</strain>
    </source>
</reference>
<sequence length="328" mass="34683">MDPMGLTSTDPLTDLLNGVRTSGAVFHQSSLTGSWAARFEDGSPLALAVLVRGSAWVTPEGGDPVRIGSGDVAVLCGGAPYVIADDPGTEPDVVIRHGGRCTTPQGEELDRPRIPGTGARDAEGDGGTLLISGIHTLDSGTPGRLLAALPPLAVVDASVGTCPFGMPAFEEITREEPGQQLLLDRALDLMLVTALRAWFTRPGAEVPAWYRAHSDPVVGPALRMLHSDPAHPWTLPALAARTGVSRAGLARRFTALVGRPPMTYLREQRLALAADLLREPETTLAVVADRVGFANAFAFSTAFKREHGISPSEYRLRDHVPSRGTGTP</sequence>
<evidence type="ECO:0000256" key="2">
    <source>
        <dbReference type="ARBA" id="ARBA00023125"/>
    </source>
</evidence>
<gene>
    <name evidence="6" type="ORF">R5U08_19495</name>
</gene>
<dbReference type="Pfam" id="PF12833">
    <property type="entry name" value="HTH_18"/>
    <property type="match status" value="1"/>
</dbReference>
<dbReference type="SMART" id="SM00342">
    <property type="entry name" value="HTH_ARAC"/>
    <property type="match status" value="1"/>
</dbReference>
<dbReference type="InterPro" id="IPR020449">
    <property type="entry name" value="Tscrpt_reg_AraC-type_HTH"/>
</dbReference>
<dbReference type="PROSITE" id="PS00041">
    <property type="entry name" value="HTH_ARAC_FAMILY_1"/>
    <property type="match status" value="1"/>
</dbReference>
<name>A0ABZ0KE93_STRC4</name>